<dbReference type="Proteomes" id="UP000184050">
    <property type="component" value="Unassembled WGS sequence"/>
</dbReference>
<dbReference type="Pfam" id="PF13905">
    <property type="entry name" value="Thioredoxin_8"/>
    <property type="match status" value="1"/>
</dbReference>
<dbReference type="EMBL" id="FQZE01000013">
    <property type="protein sequence ID" value="SHJ19501.1"/>
    <property type="molecule type" value="Genomic_DNA"/>
</dbReference>
<keyword evidence="4" id="KW-0676">Redox-active center</keyword>
<evidence type="ECO:0000256" key="3">
    <source>
        <dbReference type="ARBA" id="ARBA00023157"/>
    </source>
</evidence>
<gene>
    <name evidence="6" type="ORF">SAMN05444280_11323</name>
</gene>
<dbReference type="STRING" id="1168035.SAMN05444280_11323"/>
<dbReference type="RefSeq" id="WP_073168892.1">
    <property type="nucleotide sequence ID" value="NZ_FQZE01000013.1"/>
</dbReference>
<evidence type="ECO:0000313" key="6">
    <source>
        <dbReference type="EMBL" id="SHJ19501.1"/>
    </source>
</evidence>
<keyword evidence="3" id="KW-1015">Disulfide bond</keyword>
<evidence type="ECO:0000256" key="4">
    <source>
        <dbReference type="ARBA" id="ARBA00023284"/>
    </source>
</evidence>
<evidence type="ECO:0000313" key="7">
    <source>
        <dbReference type="Proteomes" id="UP000184050"/>
    </source>
</evidence>
<protein>
    <submittedName>
        <fullName evidence="6">Thiol-disulfide isomerase or thioredoxin</fullName>
    </submittedName>
</protein>
<dbReference type="InterPro" id="IPR012336">
    <property type="entry name" value="Thioredoxin-like_fold"/>
</dbReference>
<name>A0A1M6HBA9_9BACT</name>
<dbReference type="PANTHER" id="PTHR42852">
    <property type="entry name" value="THIOL:DISULFIDE INTERCHANGE PROTEIN DSBE"/>
    <property type="match status" value="1"/>
</dbReference>
<dbReference type="PROSITE" id="PS00194">
    <property type="entry name" value="THIOREDOXIN_1"/>
    <property type="match status" value="1"/>
</dbReference>
<keyword evidence="6" id="KW-0413">Isomerase</keyword>
<keyword evidence="2" id="KW-0201">Cytochrome c-type biogenesis</keyword>
<dbReference type="GO" id="GO:0016853">
    <property type="term" value="F:isomerase activity"/>
    <property type="evidence" value="ECO:0007669"/>
    <property type="project" value="UniProtKB-KW"/>
</dbReference>
<keyword evidence="7" id="KW-1185">Reference proteome</keyword>
<dbReference type="OrthoDB" id="1096670at2"/>
<accession>A0A1M6HBA9</accession>
<dbReference type="Gene3D" id="3.40.30.10">
    <property type="entry name" value="Glutaredoxin"/>
    <property type="match status" value="1"/>
</dbReference>
<reference evidence="6 7" key="1">
    <citation type="submission" date="2016-11" db="EMBL/GenBank/DDBJ databases">
        <authorList>
            <person name="Jaros S."/>
            <person name="Januszkiewicz K."/>
            <person name="Wedrychowicz H."/>
        </authorList>
    </citation>
    <scope>NUCLEOTIDE SEQUENCE [LARGE SCALE GENOMIC DNA]</scope>
    <source>
        <strain evidence="6 7">DSM 27063</strain>
    </source>
</reference>
<evidence type="ECO:0000259" key="5">
    <source>
        <dbReference type="PROSITE" id="PS51352"/>
    </source>
</evidence>
<sequence length="790" mass="92507">MKKLIVTFAFLGFILFSHAQKVIEWPEFKGTTAPFIKILKIELHDTATVMDLRVHFAPNNWIRVPEETWIQDSKGGEKLYVKHAKGIKINEKHFTPENGLNEYTLYFPPVDDDVKTIDYMVSDWKIFGIELVPGEQFSFFPEELLGSWLRTDGSNEWMYGFFDELVIYDSEIWKQVLISQKEDIYQLMLQKKGKKKKLVVKQKGDKLLIGPDEANLELFSKEQTSKSDFVIPNDEEFQLPVFNQDTAYYKGYINGYDPRMGETGMVYADNVLASAQESYLITINDDGTFSASIPMIYPQLLYVRFMRTNESIYFEPGKTTFRFFDLSRHHDDPEPGNLFMGATEKVNRDLLAMKDIRYFDYNYMREKILDMSPEQYKEYNLEIKRKEQDALKEYIQNNPVCKKAQQIKDMQITYRNAQNILSYNMNRTSAYRRKNNVPRDQREIPLENEELDSGFFDFIAAEEINNPLAVTTGGDYDIFINRLKFSDPVRREGIIAVGDQDITAADFEKMGITLDSQNKELLNRLATCETKDDLAGFMIKDSAEYMEFRTKYDEIYREIRLEKLNNIREQKRREGFREYFGFDSGFAWDIIKAQDVSQRMKSSFKPLAEYQIENLRSDFENPFIVDYLLDQSAELENEIARKEEAFSNKSGFVVNETPDAKDGDLFDTIMKKYEGNLVFVDFWATWCGPCRSGMERIKPLKEELKNRNIRFVYITNPSSPKKTWEILMPDIDGEHYYLTQDEWNKMAARFKVSGIPHYVLVGKDGSVLKDKVYFASSNAELKKMFEEYLD</sequence>
<dbReference type="SUPFAM" id="SSF52833">
    <property type="entry name" value="Thioredoxin-like"/>
    <property type="match status" value="1"/>
</dbReference>
<dbReference type="GO" id="GO:0017004">
    <property type="term" value="P:cytochrome complex assembly"/>
    <property type="evidence" value="ECO:0007669"/>
    <property type="project" value="UniProtKB-KW"/>
</dbReference>
<feature type="domain" description="Thioredoxin" evidence="5">
    <location>
        <begin position="643"/>
        <end position="790"/>
    </location>
</feature>
<dbReference type="InterPro" id="IPR013766">
    <property type="entry name" value="Thioredoxin_domain"/>
</dbReference>
<dbReference type="InterPro" id="IPR050553">
    <property type="entry name" value="Thioredoxin_ResA/DsbE_sf"/>
</dbReference>
<dbReference type="PANTHER" id="PTHR42852:SF6">
    <property type="entry name" value="THIOL:DISULFIDE INTERCHANGE PROTEIN DSBE"/>
    <property type="match status" value="1"/>
</dbReference>
<evidence type="ECO:0000256" key="1">
    <source>
        <dbReference type="ARBA" id="ARBA00004196"/>
    </source>
</evidence>
<proteinExistence type="predicted"/>
<dbReference type="GO" id="GO:0030313">
    <property type="term" value="C:cell envelope"/>
    <property type="evidence" value="ECO:0007669"/>
    <property type="project" value="UniProtKB-SubCell"/>
</dbReference>
<dbReference type="InterPro" id="IPR017937">
    <property type="entry name" value="Thioredoxin_CS"/>
</dbReference>
<dbReference type="InterPro" id="IPR036249">
    <property type="entry name" value="Thioredoxin-like_sf"/>
</dbReference>
<evidence type="ECO:0000256" key="2">
    <source>
        <dbReference type="ARBA" id="ARBA00022748"/>
    </source>
</evidence>
<dbReference type="CDD" id="cd02966">
    <property type="entry name" value="TlpA_like_family"/>
    <property type="match status" value="1"/>
</dbReference>
<organism evidence="6 7">
    <name type="scientific">Tangfeifania diversioriginum</name>
    <dbReference type="NCBI Taxonomy" id="1168035"/>
    <lineage>
        <taxon>Bacteria</taxon>
        <taxon>Pseudomonadati</taxon>
        <taxon>Bacteroidota</taxon>
        <taxon>Bacteroidia</taxon>
        <taxon>Marinilabiliales</taxon>
        <taxon>Prolixibacteraceae</taxon>
        <taxon>Tangfeifania</taxon>
    </lineage>
</organism>
<dbReference type="PROSITE" id="PS51352">
    <property type="entry name" value="THIOREDOXIN_2"/>
    <property type="match status" value="1"/>
</dbReference>
<comment type="subcellular location">
    <subcellularLocation>
        <location evidence="1">Cell envelope</location>
    </subcellularLocation>
</comment>
<dbReference type="AlphaFoldDB" id="A0A1M6HBA9"/>